<evidence type="ECO:0000313" key="9">
    <source>
        <dbReference type="Proteomes" id="UP001165082"/>
    </source>
</evidence>
<keyword evidence="5" id="KW-0966">Cell projection</keyword>
<keyword evidence="3" id="KW-0963">Cytoplasm</keyword>
<evidence type="ECO:0000256" key="1">
    <source>
        <dbReference type="ARBA" id="ARBA00004138"/>
    </source>
</evidence>
<dbReference type="Gene3D" id="1.20.1520.10">
    <property type="entry name" value="ADP-ribosylation factor-like 2-binding protein, domain"/>
    <property type="match status" value="1"/>
</dbReference>
<dbReference type="GO" id="GO:0005929">
    <property type="term" value="C:cilium"/>
    <property type="evidence" value="ECO:0007669"/>
    <property type="project" value="UniProtKB-SubCell"/>
</dbReference>
<sequence>MSESKYDESKEEDSKEVDGDDALSDLDPIVEAFLNFSYSSSLGDIADSFVKENAEEAGFSERTRYDESGEGHPLSWSQLHREYCERIDCELTSFCSDNGVAMNELFEKLEEVLETNKHVADALPGFVKLTSYEHFCSQMESQATLAQIKEEAEDLGGGVEDLFSGEWNGLYNFDRNARDAALKEVGVPWVLRKMVGTLMKKEGKVDGVVRYIPGESLNRRFNFGILGQQNETYIISDDFEDFNGGFGKIHMKAKVLPDGDGRGFTVLLHRFKDAAKTIRFVNSEKGVRVGIQKHRLNDDDDNVMVCSECVKYEKSGEETPGWSYEMHRVQGGGGSRK</sequence>
<feature type="compositionally biased region" description="Basic and acidic residues" evidence="6">
    <location>
        <begin position="1"/>
        <end position="17"/>
    </location>
</feature>
<evidence type="ECO:0000256" key="4">
    <source>
        <dbReference type="ARBA" id="ARBA00023069"/>
    </source>
</evidence>
<organism evidence="8 9">
    <name type="scientific">Triparma retinervis</name>
    <dbReference type="NCBI Taxonomy" id="2557542"/>
    <lineage>
        <taxon>Eukaryota</taxon>
        <taxon>Sar</taxon>
        <taxon>Stramenopiles</taxon>
        <taxon>Ochrophyta</taxon>
        <taxon>Bolidophyceae</taxon>
        <taxon>Parmales</taxon>
        <taxon>Triparmaceae</taxon>
        <taxon>Triparma</taxon>
    </lineage>
</organism>
<evidence type="ECO:0000256" key="6">
    <source>
        <dbReference type="SAM" id="MobiDB-lite"/>
    </source>
</evidence>
<dbReference type="EMBL" id="BRXZ01003001">
    <property type="protein sequence ID" value="GMH46207.1"/>
    <property type="molecule type" value="Genomic_DNA"/>
</dbReference>
<proteinExistence type="predicted"/>
<comment type="subcellular location">
    <subcellularLocation>
        <location evidence="1">Cell projection</location>
        <location evidence="1">Cilium</location>
    </subcellularLocation>
    <subcellularLocation>
        <location evidence="2">Cytoplasm</location>
    </subcellularLocation>
</comment>
<gene>
    <name evidence="8" type="ORF">TrRE_jg8546</name>
</gene>
<protein>
    <recommendedName>
        <fullName evidence="7">BART domain-containing protein</fullName>
    </recommendedName>
</protein>
<evidence type="ECO:0000259" key="7">
    <source>
        <dbReference type="Pfam" id="PF11527"/>
    </source>
</evidence>
<evidence type="ECO:0000256" key="5">
    <source>
        <dbReference type="ARBA" id="ARBA00023273"/>
    </source>
</evidence>
<reference evidence="8" key="1">
    <citation type="submission" date="2022-07" db="EMBL/GenBank/DDBJ databases">
        <title>Genome analysis of Parmales, a sister group of diatoms, reveals the evolutionary specialization of diatoms from phago-mixotrophs to photoautotrophs.</title>
        <authorList>
            <person name="Ban H."/>
            <person name="Sato S."/>
            <person name="Yoshikawa S."/>
            <person name="Kazumasa Y."/>
            <person name="Nakamura Y."/>
            <person name="Ichinomiya M."/>
            <person name="Saitoh K."/>
            <person name="Sato N."/>
            <person name="Blanc-Mathieu R."/>
            <person name="Endo H."/>
            <person name="Kuwata A."/>
            <person name="Ogata H."/>
        </authorList>
    </citation>
    <scope>NUCLEOTIDE SEQUENCE</scope>
</reference>
<name>A0A9W6Z7I7_9STRA</name>
<dbReference type="Pfam" id="PF11527">
    <property type="entry name" value="ARL2_Bind_BART"/>
    <property type="match status" value="1"/>
</dbReference>
<dbReference type="Proteomes" id="UP001165082">
    <property type="component" value="Unassembled WGS sequence"/>
</dbReference>
<comment type="caution">
    <text evidence="8">The sequence shown here is derived from an EMBL/GenBank/DDBJ whole genome shotgun (WGS) entry which is preliminary data.</text>
</comment>
<evidence type="ECO:0000256" key="2">
    <source>
        <dbReference type="ARBA" id="ARBA00004496"/>
    </source>
</evidence>
<evidence type="ECO:0000313" key="8">
    <source>
        <dbReference type="EMBL" id="GMH46207.1"/>
    </source>
</evidence>
<dbReference type="InterPro" id="IPR023379">
    <property type="entry name" value="BART_dom"/>
</dbReference>
<dbReference type="GO" id="GO:0005737">
    <property type="term" value="C:cytoplasm"/>
    <property type="evidence" value="ECO:0007669"/>
    <property type="project" value="UniProtKB-SubCell"/>
</dbReference>
<keyword evidence="4" id="KW-0969">Cilium</keyword>
<keyword evidence="9" id="KW-1185">Reference proteome</keyword>
<dbReference type="AlphaFoldDB" id="A0A9W6Z7I7"/>
<dbReference type="OrthoDB" id="10420938at2759"/>
<feature type="domain" description="BART" evidence="7">
    <location>
        <begin position="27"/>
        <end position="143"/>
    </location>
</feature>
<dbReference type="InterPro" id="IPR042541">
    <property type="entry name" value="BART_sf"/>
</dbReference>
<accession>A0A9W6Z7I7</accession>
<feature type="region of interest" description="Disordered" evidence="6">
    <location>
        <begin position="1"/>
        <end position="23"/>
    </location>
</feature>
<evidence type="ECO:0000256" key="3">
    <source>
        <dbReference type="ARBA" id="ARBA00022490"/>
    </source>
</evidence>